<dbReference type="EMBL" id="DS113385">
    <property type="protein sequence ID" value="EAY08085.1"/>
    <property type="molecule type" value="Genomic_DNA"/>
</dbReference>
<keyword evidence="4" id="KW-0539">Nucleus</keyword>
<evidence type="ECO:0000259" key="5">
    <source>
        <dbReference type="PROSITE" id="PS50090"/>
    </source>
</evidence>
<accession>A2EGV1</accession>
<dbReference type="Gene3D" id="1.10.10.60">
    <property type="entry name" value="Homeodomain-like"/>
    <property type="match status" value="2"/>
</dbReference>
<keyword evidence="9" id="KW-1185">Reference proteome</keyword>
<protein>
    <submittedName>
        <fullName evidence="8">Myb-like DNA-binding domain containing protein</fullName>
    </submittedName>
</protein>
<dbReference type="SMR" id="A2EGV1"/>
<dbReference type="InterPro" id="IPR051575">
    <property type="entry name" value="Myb-like_DNA-bd"/>
</dbReference>
<dbReference type="GO" id="GO:0000978">
    <property type="term" value="F:RNA polymerase II cis-regulatory region sequence-specific DNA binding"/>
    <property type="evidence" value="ECO:0000318"/>
    <property type="project" value="GO_Central"/>
</dbReference>
<dbReference type="SUPFAM" id="SSF46689">
    <property type="entry name" value="Homeodomain-like"/>
    <property type="match status" value="1"/>
</dbReference>
<dbReference type="Proteomes" id="UP000001542">
    <property type="component" value="Unassembled WGS sequence"/>
</dbReference>
<dbReference type="AlphaFoldDB" id="A2EGV1"/>
<reference evidence="8" key="1">
    <citation type="submission" date="2006-10" db="EMBL/GenBank/DDBJ databases">
        <authorList>
            <person name="Amadeo P."/>
            <person name="Zhao Q."/>
            <person name="Wortman J."/>
            <person name="Fraser-Liggett C."/>
            <person name="Carlton J."/>
        </authorList>
    </citation>
    <scope>NUCLEOTIDE SEQUENCE</scope>
    <source>
        <strain evidence="8">G3</strain>
    </source>
</reference>
<proteinExistence type="predicted"/>
<evidence type="ECO:0000256" key="3">
    <source>
        <dbReference type="ARBA" id="ARBA00023163"/>
    </source>
</evidence>
<dbReference type="eggNOG" id="KOG0048">
    <property type="taxonomic scope" value="Eukaryota"/>
</dbReference>
<dbReference type="VEuPathDB" id="TrichDB:TVAGG3_0803760"/>
<evidence type="ECO:0000256" key="4">
    <source>
        <dbReference type="ARBA" id="ARBA00023242"/>
    </source>
</evidence>
<dbReference type="Pfam" id="PF13921">
    <property type="entry name" value="Myb_DNA-bind_6"/>
    <property type="match status" value="1"/>
</dbReference>
<feature type="domain" description="SANT" evidence="6">
    <location>
        <begin position="142"/>
        <end position="194"/>
    </location>
</feature>
<dbReference type="RefSeq" id="XP_001320308.1">
    <property type="nucleotide sequence ID" value="XM_001320273.1"/>
</dbReference>
<feature type="domain" description="HTH myb-type" evidence="7">
    <location>
        <begin position="86"/>
        <end position="134"/>
    </location>
</feature>
<dbReference type="GO" id="GO:0006355">
    <property type="term" value="P:regulation of DNA-templated transcription"/>
    <property type="evidence" value="ECO:0000318"/>
    <property type="project" value="GO_Central"/>
</dbReference>
<evidence type="ECO:0000313" key="8">
    <source>
        <dbReference type="EMBL" id="EAY08085.1"/>
    </source>
</evidence>
<evidence type="ECO:0000259" key="6">
    <source>
        <dbReference type="PROSITE" id="PS51293"/>
    </source>
</evidence>
<dbReference type="SMART" id="SM00717">
    <property type="entry name" value="SANT"/>
    <property type="match status" value="2"/>
</dbReference>
<dbReference type="VEuPathDB" id="TrichDB:TVAG_497080"/>
<feature type="domain" description="HTH myb-type" evidence="7">
    <location>
        <begin position="139"/>
        <end position="194"/>
    </location>
</feature>
<dbReference type="InterPro" id="IPR001005">
    <property type="entry name" value="SANT/Myb"/>
</dbReference>
<name>A2EGV1_TRIV3</name>
<dbReference type="InterPro" id="IPR017930">
    <property type="entry name" value="Myb_dom"/>
</dbReference>
<evidence type="ECO:0000313" key="9">
    <source>
        <dbReference type="Proteomes" id="UP000001542"/>
    </source>
</evidence>
<keyword evidence="1" id="KW-0805">Transcription regulation</keyword>
<gene>
    <name evidence="8" type="ORF">TVAG_497080</name>
</gene>
<dbReference type="InterPro" id="IPR009057">
    <property type="entry name" value="Homeodomain-like_sf"/>
</dbReference>
<evidence type="ECO:0000259" key="7">
    <source>
        <dbReference type="PROSITE" id="PS51294"/>
    </source>
</evidence>
<dbReference type="KEGG" id="tva:4765982"/>
<dbReference type="GO" id="GO:0005634">
    <property type="term" value="C:nucleus"/>
    <property type="evidence" value="ECO:0000318"/>
    <property type="project" value="GO_Central"/>
</dbReference>
<dbReference type="STRING" id="5722.A2EGV1"/>
<organism evidence="8 9">
    <name type="scientific">Trichomonas vaginalis (strain ATCC PRA-98 / G3)</name>
    <dbReference type="NCBI Taxonomy" id="412133"/>
    <lineage>
        <taxon>Eukaryota</taxon>
        <taxon>Metamonada</taxon>
        <taxon>Parabasalia</taxon>
        <taxon>Trichomonadida</taxon>
        <taxon>Trichomonadidae</taxon>
        <taxon>Trichomonas</taxon>
    </lineage>
</organism>
<dbReference type="PANTHER" id="PTHR46621:SF1">
    <property type="entry name" value="SNRNA-ACTIVATING PROTEIN COMPLEX SUBUNIT 4"/>
    <property type="match status" value="1"/>
</dbReference>
<keyword evidence="2 8" id="KW-0238">DNA-binding</keyword>
<dbReference type="GO" id="GO:0000981">
    <property type="term" value="F:DNA-binding transcription factor activity, RNA polymerase II-specific"/>
    <property type="evidence" value="ECO:0000318"/>
    <property type="project" value="GO_Central"/>
</dbReference>
<evidence type="ECO:0000256" key="1">
    <source>
        <dbReference type="ARBA" id="ARBA00023015"/>
    </source>
</evidence>
<dbReference type="InterPro" id="IPR017884">
    <property type="entry name" value="SANT_dom"/>
</dbReference>
<dbReference type="PROSITE" id="PS51294">
    <property type="entry name" value="HTH_MYB"/>
    <property type="match status" value="2"/>
</dbReference>
<dbReference type="PROSITE" id="PS51293">
    <property type="entry name" value="SANT"/>
    <property type="match status" value="1"/>
</dbReference>
<dbReference type="PROSITE" id="PS50090">
    <property type="entry name" value="MYB_LIKE"/>
    <property type="match status" value="2"/>
</dbReference>
<dbReference type="InParanoid" id="A2EGV1"/>
<keyword evidence="3" id="KW-0804">Transcription</keyword>
<dbReference type="OrthoDB" id="2143914at2759"/>
<reference evidence="8" key="2">
    <citation type="journal article" date="2007" name="Science">
        <title>Draft genome sequence of the sexually transmitted pathogen Trichomonas vaginalis.</title>
        <authorList>
            <person name="Carlton J.M."/>
            <person name="Hirt R.P."/>
            <person name="Silva J.C."/>
            <person name="Delcher A.L."/>
            <person name="Schatz M."/>
            <person name="Zhao Q."/>
            <person name="Wortman J.R."/>
            <person name="Bidwell S.L."/>
            <person name="Alsmark U.C.M."/>
            <person name="Besteiro S."/>
            <person name="Sicheritz-Ponten T."/>
            <person name="Noel C.J."/>
            <person name="Dacks J.B."/>
            <person name="Foster P.G."/>
            <person name="Simillion C."/>
            <person name="Van de Peer Y."/>
            <person name="Miranda-Saavedra D."/>
            <person name="Barton G.J."/>
            <person name="Westrop G.D."/>
            <person name="Mueller S."/>
            <person name="Dessi D."/>
            <person name="Fiori P.L."/>
            <person name="Ren Q."/>
            <person name="Paulsen I."/>
            <person name="Zhang H."/>
            <person name="Bastida-Corcuera F.D."/>
            <person name="Simoes-Barbosa A."/>
            <person name="Brown M.T."/>
            <person name="Hayes R.D."/>
            <person name="Mukherjee M."/>
            <person name="Okumura C.Y."/>
            <person name="Schneider R."/>
            <person name="Smith A.J."/>
            <person name="Vanacova S."/>
            <person name="Villalvazo M."/>
            <person name="Haas B.J."/>
            <person name="Pertea M."/>
            <person name="Feldblyum T.V."/>
            <person name="Utterback T.R."/>
            <person name="Shu C.L."/>
            <person name="Osoegawa K."/>
            <person name="de Jong P.J."/>
            <person name="Hrdy I."/>
            <person name="Horvathova L."/>
            <person name="Zubacova Z."/>
            <person name="Dolezal P."/>
            <person name="Malik S.B."/>
            <person name="Logsdon J.M. Jr."/>
            <person name="Henze K."/>
            <person name="Gupta A."/>
            <person name="Wang C.C."/>
            <person name="Dunne R.L."/>
            <person name="Upcroft J.A."/>
            <person name="Upcroft P."/>
            <person name="White O."/>
            <person name="Salzberg S.L."/>
            <person name="Tang P."/>
            <person name="Chiu C.-H."/>
            <person name="Lee Y.-S."/>
            <person name="Embley T.M."/>
            <person name="Coombs G.H."/>
            <person name="Mottram J.C."/>
            <person name="Tachezy J."/>
            <person name="Fraser-Liggett C.M."/>
            <person name="Johnson P.J."/>
        </authorList>
    </citation>
    <scope>NUCLEOTIDE SEQUENCE [LARGE SCALE GENOMIC DNA]</scope>
    <source>
        <strain evidence="8">G3</strain>
    </source>
</reference>
<feature type="domain" description="Myb-like" evidence="5">
    <location>
        <begin position="86"/>
        <end position="138"/>
    </location>
</feature>
<sequence length="261" mass="30448">MLGFPFLDIAQSIIYENNRTVTKEMLDTTAEMVMKLVNKEIKFEEIKAPSIPIRCFMDACKKVSDVLNTENEPIPPQIGDEVPHYGERKKTHQWTKNEDNRLLMGVYKFGLSNWAAVSEYVGSGRTKCQCNQRWVRALDPKISKADWTEEEEEKLLQSIKQFGNHAWTKISSALGNRTDFQCRYRYIQMKRAEEEKEKELKNEKPLYPIPQINSIPNQQSQTIFLDKFDIDLVLEKDNDPLHFAQESSCIDPETLYDTTVW</sequence>
<dbReference type="CDD" id="cd00167">
    <property type="entry name" value="SANT"/>
    <property type="match status" value="2"/>
</dbReference>
<evidence type="ECO:0000256" key="2">
    <source>
        <dbReference type="ARBA" id="ARBA00023125"/>
    </source>
</evidence>
<dbReference type="PANTHER" id="PTHR46621">
    <property type="entry name" value="SNRNA-ACTIVATING PROTEIN COMPLEX SUBUNIT 4"/>
    <property type="match status" value="1"/>
</dbReference>
<feature type="domain" description="Myb-like" evidence="5">
    <location>
        <begin position="139"/>
        <end position="190"/>
    </location>
</feature>